<reference evidence="2 3" key="1">
    <citation type="journal article" date="2014" name="BMC Genomics">
        <title>Comparative genomics of Bradyrhizobium japonicum CPAC 15 and Bradyrhizobium diazoefficiens CPAC 7: elite model strains for understanding symbiotic performance with soybean.</title>
        <authorList>
            <person name="Siqueira A.F."/>
            <person name="Ormeno-Orrillo E."/>
            <person name="Souza R.C."/>
            <person name="Rodrigues E.P."/>
            <person name="Almeida L.G."/>
            <person name="Barcellos F.G."/>
            <person name="Batista J.S."/>
            <person name="Nakatami A.S."/>
            <person name="Martinez-Romero E."/>
            <person name="Vasconcelos A.T."/>
            <person name="Hungria M."/>
        </authorList>
    </citation>
    <scope>NUCLEOTIDE SEQUENCE [LARGE SCALE GENOMIC DNA]</scope>
    <source>
        <strain evidence="2 3">SEMIA 5080</strain>
    </source>
</reference>
<keyword evidence="1" id="KW-1133">Transmembrane helix</keyword>
<gene>
    <name evidence="2" type="ORF">BJA5080_04349</name>
</gene>
<comment type="caution">
    <text evidence="2">The sequence shown here is derived from an EMBL/GenBank/DDBJ whole genome shotgun (WGS) entry which is preliminary data.</text>
</comment>
<evidence type="ECO:0000313" key="2">
    <source>
        <dbReference type="EMBL" id="KGJ69886.1"/>
    </source>
</evidence>
<protein>
    <submittedName>
        <fullName evidence="2">Uncharacterized protein</fullName>
    </submittedName>
</protein>
<dbReference type="AlphaFoldDB" id="A0A837CKN0"/>
<proteinExistence type="predicted"/>
<dbReference type="EMBL" id="ADOU02000004">
    <property type="protein sequence ID" value="KGJ69886.1"/>
    <property type="molecule type" value="Genomic_DNA"/>
</dbReference>
<feature type="transmembrane region" description="Helical" evidence="1">
    <location>
        <begin position="67"/>
        <end position="83"/>
    </location>
</feature>
<organism evidence="2 3">
    <name type="scientific">Bradyrhizobium diazoefficiens SEMIA 5080</name>
    <dbReference type="NCBI Taxonomy" id="754504"/>
    <lineage>
        <taxon>Bacteria</taxon>
        <taxon>Pseudomonadati</taxon>
        <taxon>Pseudomonadota</taxon>
        <taxon>Alphaproteobacteria</taxon>
        <taxon>Hyphomicrobiales</taxon>
        <taxon>Nitrobacteraceae</taxon>
        <taxon>Bradyrhizobium</taxon>
    </lineage>
</organism>
<keyword evidence="1" id="KW-0472">Membrane</keyword>
<feature type="transmembrane region" description="Helical" evidence="1">
    <location>
        <begin position="30"/>
        <end position="47"/>
    </location>
</feature>
<evidence type="ECO:0000313" key="3">
    <source>
        <dbReference type="Proteomes" id="UP000024900"/>
    </source>
</evidence>
<evidence type="ECO:0000256" key="1">
    <source>
        <dbReference type="SAM" id="Phobius"/>
    </source>
</evidence>
<dbReference type="Proteomes" id="UP000024900">
    <property type="component" value="Unassembled WGS sequence"/>
</dbReference>
<keyword evidence="1" id="KW-0812">Transmembrane</keyword>
<accession>A0A837CKN0</accession>
<sequence length="87" mass="9730">MRPSFRGRGSRSCLRPRRNQTNGEECMRRFLLIAGLFVLAVGLLWIGQGTGTVPWPRSSFMVNQLQWAGYGAAMAGFGLVLIWQSNQ</sequence>
<name>A0A837CKN0_9BRAD</name>